<dbReference type="OrthoDB" id="190835at2759"/>
<gene>
    <name evidence="16" type="primary">20212120</name>
    <name evidence="15" type="ORF">HELRODRAFT_191977</name>
</gene>
<dbReference type="PROSITE" id="PS50853">
    <property type="entry name" value="FN3"/>
    <property type="match status" value="2"/>
</dbReference>
<feature type="domain" description="Fibronectin type-III" evidence="14">
    <location>
        <begin position="489"/>
        <end position="587"/>
    </location>
</feature>
<feature type="domain" description="Ig-like" evidence="13">
    <location>
        <begin position="10"/>
        <end position="141"/>
    </location>
</feature>
<keyword evidence="2" id="KW-1090">Inhibition of host innate immune response by virus</keyword>
<dbReference type="GO" id="GO:0039502">
    <property type="term" value="P:symbiont-mediated suppression of host type I interferon-mediated signaling pathway"/>
    <property type="evidence" value="ECO:0007669"/>
    <property type="project" value="UniProtKB-KW"/>
</dbReference>
<comment type="function">
    <text evidence="10">Counteracts the antiviral effects of host IFN-alpha/beta and key IFN-inducible proteins involved in viral RNA degradation suxh as host OAS1. Acts as a soluble IFN-alpha receptor and thus inhibits the interaction between host IFN-alpha and its receptor.</text>
</comment>
<dbReference type="InterPro" id="IPR015621">
    <property type="entry name" value="IL-1_rcpt_fam"/>
</dbReference>
<dbReference type="EMBL" id="AMQM01004591">
    <property type="status" value="NOT_ANNOTATED_CDS"/>
    <property type="molecule type" value="Genomic_DNA"/>
</dbReference>
<comment type="subunit">
    <text evidence="8">Interacts with host IFNA1.</text>
</comment>
<dbReference type="EnsemblMetazoa" id="HelroT191977">
    <property type="protein sequence ID" value="HelroP191977"/>
    <property type="gene ID" value="HelroG191977"/>
</dbReference>
<proteinExistence type="predicted"/>
<sequence>MLTFVFTVGDEIVVEPSQVSMNAGDNVTLTCTYKKYVEKEDAEEEEEEDDEEDEDASGSPSLTWLYQDKTIPEDNKRHVFCTSDFLFDVFIIYVSEYDHGLIHVEIYSSREVLLTLSGVERKDAGVYSCVYNGDSAKKPIRFENVVEEHHPLDGLPYVIGCTVVATPKALVSWRFKSLFIKKKSDLGFKKLSSGLEIANVSAVHNGLYECVGHVRKTGEIRSRAILLDVDCQRSQVKRAIVRNISVADVGRYFCVASNKHGSARAVISVKIRVDAAIREIRAEGFIIGHDGVITCESVGFDLPEMTLYKVEESNELSRIPAEVTDLSLTERQLVSRFKSVNMDKDNGTYVCKAGNNWNEVNRTVESDVGMTPVILTLKTEKVYKHPGQPLLLNCTAISRKLCVISWTRKLHREDDDDVIKEDGDSDNDVEKVGDSGDDDKFYRKPIVGNYGVCSRLLVVDEDRIGNYTCHVSNNKGYENVTFVLYIAKKPYDLKSMAIANVTATSVTLELEESYQRGLPVEVIMVTLQPSGGEREVLNYTKLPHDNLKYKITLTNLSDSTPYQVSAQPVNAFHVGPMKFVEFKTKELSRPDPVTIQQIKAACLPPNEVTINWLAPYSSNLPIIKYTLKYRKVLPANSTAPNKWIEKETKDTKYLLSGLEESYKYELLVHAVNKMGRSNDNPAYYFHTCRDDDVVAYGRPLHESSNSKTNYGILLGIIIGVVLLVCLVVDVVCCIFDRCGLTKAIYEATCKKNSKRTKTYNVNERQRLNEEKATTA</sequence>
<dbReference type="KEGG" id="hro:HELRODRAFT_191977"/>
<reference evidence="15 17" key="2">
    <citation type="journal article" date="2013" name="Nature">
        <title>Insights into bilaterian evolution from three spiralian genomes.</title>
        <authorList>
            <person name="Simakov O."/>
            <person name="Marletaz F."/>
            <person name="Cho S.J."/>
            <person name="Edsinger-Gonzales E."/>
            <person name="Havlak P."/>
            <person name="Hellsten U."/>
            <person name="Kuo D.H."/>
            <person name="Larsson T."/>
            <person name="Lv J."/>
            <person name="Arendt D."/>
            <person name="Savage R."/>
            <person name="Osoegawa K."/>
            <person name="de Jong P."/>
            <person name="Grimwood J."/>
            <person name="Chapman J.A."/>
            <person name="Shapiro H."/>
            <person name="Aerts A."/>
            <person name="Otillar R.P."/>
            <person name="Terry A.Y."/>
            <person name="Boore J.L."/>
            <person name="Grigoriev I.V."/>
            <person name="Lindberg D.R."/>
            <person name="Seaver E.C."/>
            <person name="Weisblat D.A."/>
            <person name="Putnam N.H."/>
            <person name="Rokhsar D.S."/>
        </authorList>
    </citation>
    <scope>NUCLEOTIDE SEQUENCE</scope>
</reference>
<dbReference type="PROSITE" id="PS50835">
    <property type="entry name" value="IG_LIKE"/>
    <property type="match status" value="2"/>
</dbReference>
<protein>
    <recommendedName>
        <fullName evidence="9">Soluble interferon alpha/beta receptor OPG204</fullName>
    </recommendedName>
</protein>
<keyword evidence="12" id="KW-0472">Membrane</keyword>
<dbReference type="InParanoid" id="T1FTH3"/>
<evidence type="ECO:0000259" key="13">
    <source>
        <dbReference type="PROSITE" id="PS50835"/>
    </source>
</evidence>
<dbReference type="InterPro" id="IPR036116">
    <property type="entry name" value="FN3_sf"/>
</dbReference>
<dbReference type="CDD" id="cd00096">
    <property type="entry name" value="Ig"/>
    <property type="match status" value="2"/>
</dbReference>
<evidence type="ECO:0000256" key="6">
    <source>
        <dbReference type="ARBA" id="ARBA00023258"/>
    </source>
</evidence>
<dbReference type="GO" id="GO:0009986">
    <property type="term" value="C:cell surface"/>
    <property type="evidence" value="ECO:0000318"/>
    <property type="project" value="GO_Central"/>
</dbReference>
<dbReference type="EMBL" id="AMQM01004592">
    <property type="status" value="NOT_ANNOTATED_CDS"/>
    <property type="molecule type" value="Genomic_DNA"/>
</dbReference>
<dbReference type="InterPro" id="IPR036179">
    <property type="entry name" value="Ig-like_dom_sf"/>
</dbReference>
<evidence type="ECO:0000256" key="10">
    <source>
        <dbReference type="ARBA" id="ARBA00045444"/>
    </source>
</evidence>
<feature type="domain" description="Fibronectin type-III" evidence="14">
    <location>
        <begin position="589"/>
        <end position="690"/>
    </location>
</feature>
<keyword evidence="4" id="KW-1015">Disulfide bond</keyword>
<dbReference type="EMBL" id="KB096633">
    <property type="protein sequence ID" value="ESO03262.1"/>
    <property type="molecule type" value="Genomic_DNA"/>
</dbReference>
<dbReference type="eggNOG" id="KOG3510">
    <property type="taxonomic scope" value="Eukaryota"/>
</dbReference>
<dbReference type="Pfam" id="PF00041">
    <property type="entry name" value="fn3"/>
    <property type="match status" value="1"/>
</dbReference>
<dbReference type="STRING" id="6412.T1FTH3"/>
<keyword evidence="6" id="KW-0922">Interferon antiviral system evasion</keyword>
<dbReference type="GO" id="GO:0005886">
    <property type="term" value="C:plasma membrane"/>
    <property type="evidence" value="ECO:0000318"/>
    <property type="project" value="GO_Central"/>
</dbReference>
<dbReference type="Gene3D" id="2.60.40.10">
    <property type="entry name" value="Immunoglobulins"/>
    <property type="match status" value="6"/>
</dbReference>
<accession>T1FTH3</accession>
<dbReference type="HOGENOM" id="CLU_361036_0_0_1"/>
<keyword evidence="2" id="KW-0899">Viral immunoevasion</keyword>
<evidence type="ECO:0000256" key="7">
    <source>
        <dbReference type="ARBA" id="ARBA00023319"/>
    </source>
</evidence>
<dbReference type="SUPFAM" id="SSF49265">
    <property type="entry name" value="Fibronectin type III"/>
    <property type="match status" value="1"/>
</dbReference>
<dbReference type="InterPro" id="IPR013783">
    <property type="entry name" value="Ig-like_fold"/>
</dbReference>
<evidence type="ECO:0000256" key="2">
    <source>
        <dbReference type="ARBA" id="ARBA00022632"/>
    </source>
</evidence>
<dbReference type="SMART" id="SM00060">
    <property type="entry name" value="FN3"/>
    <property type="match status" value="2"/>
</dbReference>
<keyword evidence="5" id="KW-0325">Glycoprotein</keyword>
<keyword evidence="12" id="KW-0812">Transmembrane</keyword>
<evidence type="ECO:0000313" key="15">
    <source>
        <dbReference type="EMBL" id="ESO03262.1"/>
    </source>
</evidence>
<evidence type="ECO:0000256" key="9">
    <source>
        <dbReference type="ARBA" id="ARBA00041012"/>
    </source>
</evidence>
<dbReference type="InterPro" id="IPR003599">
    <property type="entry name" value="Ig_sub"/>
</dbReference>
<evidence type="ECO:0000256" key="8">
    <source>
        <dbReference type="ARBA" id="ARBA00038761"/>
    </source>
</evidence>
<dbReference type="InterPro" id="IPR003961">
    <property type="entry name" value="FN3_dom"/>
</dbReference>
<dbReference type="SMART" id="SM00409">
    <property type="entry name" value="IG"/>
    <property type="match status" value="3"/>
</dbReference>
<evidence type="ECO:0000256" key="4">
    <source>
        <dbReference type="ARBA" id="ARBA00023157"/>
    </source>
</evidence>
<feature type="region of interest" description="Disordered" evidence="11">
    <location>
        <begin position="39"/>
        <end position="62"/>
    </location>
</feature>
<keyword evidence="12" id="KW-1133">Transmembrane helix</keyword>
<dbReference type="RefSeq" id="XP_009018410.1">
    <property type="nucleotide sequence ID" value="XM_009020162.1"/>
</dbReference>
<dbReference type="CTD" id="20212120"/>
<keyword evidence="17" id="KW-1185">Reference proteome</keyword>
<dbReference type="PANTHER" id="PTHR11890">
    <property type="entry name" value="INTERLEUKIN-1 RECEPTOR FAMILY MEMBER"/>
    <property type="match status" value="1"/>
</dbReference>
<feature type="domain" description="Ig-like" evidence="13">
    <location>
        <begin position="372"/>
        <end position="481"/>
    </location>
</feature>
<evidence type="ECO:0000256" key="1">
    <source>
        <dbReference type="ARBA" id="ARBA00022518"/>
    </source>
</evidence>
<keyword evidence="1" id="KW-0244">Early protein</keyword>
<name>T1FTH3_HELRO</name>
<feature type="transmembrane region" description="Helical" evidence="12">
    <location>
        <begin position="710"/>
        <end position="735"/>
    </location>
</feature>
<dbReference type="SUPFAM" id="SSF48726">
    <property type="entry name" value="Immunoglobulin"/>
    <property type="match status" value="4"/>
</dbReference>
<evidence type="ECO:0000313" key="16">
    <source>
        <dbReference type="EnsemblMetazoa" id="HelroP191977"/>
    </source>
</evidence>
<keyword evidence="7" id="KW-0393">Immunoglobulin domain</keyword>
<dbReference type="GeneID" id="20212120"/>
<evidence type="ECO:0000259" key="14">
    <source>
        <dbReference type="PROSITE" id="PS50853"/>
    </source>
</evidence>
<evidence type="ECO:0000256" key="5">
    <source>
        <dbReference type="ARBA" id="ARBA00023180"/>
    </source>
</evidence>
<keyword evidence="2" id="KW-0945">Host-virus interaction</keyword>
<reference evidence="17" key="1">
    <citation type="submission" date="2012-12" db="EMBL/GenBank/DDBJ databases">
        <authorList>
            <person name="Hellsten U."/>
            <person name="Grimwood J."/>
            <person name="Chapman J.A."/>
            <person name="Shapiro H."/>
            <person name="Aerts A."/>
            <person name="Otillar R.P."/>
            <person name="Terry A.Y."/>
            <person name="Boore J.L."/>
            <person name="Simakov O."/>
            <person name="Marletaz F."/>
            <person name="Cho S.-J."/>
            <person name="Edsinger-Gonzales E."/>
            <person name="Havlak P."/>
            <person name="Kuo D.-H."/>
            <person name="Larsson T."/>
            <person name="Lv J."/>
            <person name="Arendt D."/>
            <person name="Savage R."/>
            <person name="Osoegawa K."/>
            <person name="de Jong P."/>
            <person name="Lindberg D.R."/>
            <person name="Seaver E.C."/>
            <person name="Weisblat D.A."/>
            <person name="Putnam N.H."/>
            <person name="Grigoriev I.V."/>
            <person name="Rokhsar D.S."/>
        </authorList>
    </citation>
    <scope>NUCLEOTIDE SEQUENCE</scope>
</reference>
<feature type="compositionally biased region" description="Acidic residues" evidence="11">
    <location>
        <begin position="40"/>
        <end position="56"/>
    </location>
</feature>
<feature type="compositionally biased region" description="Acidic residues" evidence="11">
    <location>
        <begin position="417"/>
        <end position="427"/>
    </location>
</feature>
<keyword evidence="3" id="KW-1114">Inhibition of host interferon signaling pathway by virus</keyword>
<reference evidence="16" key="3">
    <citation type="submission" date="2015-06" db="UniProtKB">
        <authorList>
            <consortium name="EnsemblMetazoa"/>
        </authorList>
    </citation>
    <scope>IDENTIFICATION</scope>
</reference>
<dbReference type="CDD" id="cd00063">
    <property type="entry name" value="FN3"/>
    <property type="match status" value="2"/>
</dbReference>
<dbReference type="Proteomes" id="UP000015101">
    <property type="component" value="Unassembled WGS sequence"/>
</dbReference>
<organism evidence="16 17">
    <name type="scientific">Helobdella robusta</name>
    <name type="common">Californian leech</name>
    <dbReference type="NCBI Taxonomy" id="6412"/>
    <lineage>
        <taxon>Eukaryota</taxon>
        <taxon>Metazoa</taxon>
        <taxon>Spiralia</taxon>
        <taxon>Lophotrochozoa</taxon>
        <taxon>Annelida</taxon>
        <taxon>Clitellata</taxon>
        <taxon>Hirudinea</taxon>
        <taxon>Rhynchobdellida</taxon>
        <taxon>Glossiphoniidae</taxon>
        <taxon>Helobdella</taxon>
    </lineage>
</organism>
<evidence type="ECO:0000256" key="11">
    <source>
        <dbReference type="SAM" id="MobiDB-lite"/>
    </source>
</evidence>
<evidence type="ECO:0000256" key="3">
    <source>
        <dbReference type="ARBA" id="ARBA00022830"/>
    </source>
</evidence>
<dbReference type="GO" id="GO:0007166">
    <property type="term" value="P:cell surface receptor signaling pathway"/>
    <property type="evidence" value="ECO:0000318"/>
    <property type="project" value="GO_Central"/>
</dbReference>
<dbReference type="PANTHER" id="PTHR11890:SF44">
    <property type="entry name" value="X-LINKED INTERLEUKIN-1 RECEPTOR ACCESSORY PROTEIN-LIKE 2"/>
    <property type="match status" value="1"/>
</dbReference>
<feature type="region of interest" description="Disordered" evidence="11">
    <location>
        <begin position="417"/>
        <end position="436"/>
    </location>
</feature>
<dbReference type="InterPro" id="IPR007110">
    <property type="entry name" value="Ig-like_dom"/>
</dbReference>
<evidence type="ECO:0000256" key="12">
    <source>
        <dbReference type="SAM" id="Phobius"/>
    </source>
</evidence>
<evidence type="ECO:0000313" key="17">
    <source>
        <dbReference type="Proteomes" id="UP000015101"/>
    </source>
</evidence>
<dbReference type="AlphaFoldDB" id="T1FTH3"/>